<keyword evidence="3" id="KW-1185">Reference proteome</keyword>
<proteinExistence type="predicted"/>
<accession>A0A8B6GVW6</accession>
<dbReference type="InterPro" id="IPR033467">
    <property type="entry name" value="Tesmin/TSO1-like_CXC"/>
</dbReference>
<dbReference type="AlphaFoldDB" id="A0A8B6GVW6"/>
<protein>
    <recommendedName>
        <fullName evidence="1">Tesmin/TSO1-like CXC domain-containing protein</fullName>
    </recommendedName>
</protein>
<feature type="domain" description="Tesmin/TSO1-like CXC" evidence="1">
    <location>
        <begin position="116"/>
        <end position="160"/>
    </location>
</feature>
<evidence type="ECO:0000313" key="3">
    <source>
        <dbReference type="Proteomes" id="UP000596742"/>
    </source>
</evidence>
<evidence type="ECO:0000313" key="2">
    <source>
        <dbReference type="EMBL" id="VDI69771.1"/>
    </source>
</evidence>
<dbReference type="OrthoDB" id="10393253at2759"/>
<evidence type="ECO:0000259" key="1">
    <source>
        <dbReference type="SMART" id="SM01114"/>
    </source>
</evidence>
<dbReference type="Proteomes" id="UP000596742">
    <property type="component" value="Unassembled WGS sequence"/>
</dbReference>
<comment type="caution">
    <text evidence="2">The sequence shown here is derived from an EMBL/GenBank/DDBJ whole genome shotgun (WGS) entry which is preliminary data.</text>
</comment>
<gene>
    <name evidence="2" type="ORF">MGAL_10B078537</name>
</gene>
<organism evidence="2 3">
    <name type="scientific">Mytilus galloprovincialis</name>
    <name type="common">Mediterranean mussel</name>
    <dbReference type="NCBI Taxonomy" id="29158"/>
    <lineage>
        <taxon>Eukaryota</taxon>
        <taxon>Metazoa</taxon>
        <taxon>Spiralia</taxon>
        <taxon>Lophotrochozoa</taxon>
        <taxon>Mollusca</taxon>
        <taxon>Bivalvia</taxon>
        <taxon>Autobranchia</taxon>
        <taxon>Pteriomorphia</taxon>
        <taxon>Mytilida</taxon>
        <taxon>Mytiloidea</taxon>
        <taxon>Mytilidae</taxon>
        <taxon>Mytilinae</taxon>
        <taxon>Mytilus</taxon>
    </lineage>
</organism>
<sequence>MVNRVDTDFMRCAHSQLHGHKKSIDELHAVNKALQIKLDDFLESLQAETGLCSSYRLVASVYFANHRPAFRSSASISELYNTIELGDGLESHTALVKIILSDSDVNIDKVEKTIKWYTKGCSCKSSCTTNRCRCKKTGFSVGGYCGPGCKCQNCKNIASCRNELPELDACSVIDSDEGEDEVQIAPSHPSQEFQQYWDTFGILTGGLVPDL</sequence>
<reference evidence="2" key="1">
    <citation type="submission" date="2018-11" db="EMBL/GenBank/DDBJ databases">
        <authorList>
            <person name="Alioto T."/>
            <person name="Alioto T."/>
        </authorList>
    </citation>
    <scope>NUCLEOTIDE SEQUENCE</scope>
</reference>
<dbReference type="EMBL" id="UYJE01009069">
    <property type="protein sequence ID" value="VDI69771.1"/>
    <property type="molecule type" value="Genomic_DNA"/>
</dbReference>
<name>A0A8B6GVW6_MYTGA</name>
<dbReference type="SMART" id="SM01114">
    <property type="entry name" value="CXC"/>
    <property type="match status" value="1"/>
</dbReference>